<dbReference type="AlphaFoldDB" id="A0A369M3I2"/>
<dbReference type="InterPro" id="IPR000160">
    <property type="entry name" value="GGDEF_dom"/>
</dbReference>
<comment type="caution">
    <text evidence="3">The sequence shown here is derived from an EMBL/GenBank/DDBJ whole genome shotgun (WGS) entry which is preliminary data.</text>
</comment>
<dbReference type="InterPro" id="IPR043128">
    <property type="entry name" value="Rev_trsase/Diguanyl_cyclase"/>
</dbReference>
<dbReference type="NCBIfam" id="TIGR00254">
    <property type="entry name" value="GGDEF"/>
    <property type="match status" value="1"/>
</dbReference>
<dbReference type="EMBL" id="PPTS01000005">
    <property type="protein sequence ID" value="RDB65026.1"/>
    <property type="molecule type" value="Genomic_DNA"/>
</dbReference>
<evidence type="ECO:0000313" key="4">
    <source>
        <dbReference type="Proteomes" id="UP000254000"/>
    </source>
</evidence>
<dbReference type="InterPro" id="IPR035919">
    <property type="entry name" value="EAL_sf"/>
</dbReference>
<dbReference type="SUPFAM" id="SSF141868">
    <property type="entry name" value="EAL domain-like"/>
    <property type="match status" value="1"/>
</dbReference>
<protein>
    <submittedName>
        <fullName evidence="3">Diguanylate cyclase</fullName>
    </submittedName>
</protein>
<name>A0A369M3I2_9ACTN</name>
<dbReference type="PROSITE" id="PS50883">
    <property type="entry name" value="EAL"/>
    <property type="match status" value="1"/>
</dbReference>
<dbReference type="CDD" id="cd01948">
    <property type="entry name" value="EAL"/>
    <property type="match status" value="1"/>
</dbReference>
<sequence>MPFCIALAIQGIMCVAVLARSETLEQMETDAYDLFSERVSSRAGYLENDMIFRWSDFDVVVEHVGDDIDAALAAHGASAADIVTGSDLSLAVIDASADDLLSFARRAEVDGAYLVLTDGTTASSAEGEGHPALYIRDANPKVDVANGSDLQLAACPISVARRLDIALDSQWSATFPLAAEGEGQSAFYYRPLRAAQQYPDADTSDLGYWGRPVDLGWTGTQSVTYSKPVRDAAGNVVGVLGVEVRLDRIASFFPYLDLNEEGNGSYLLAVTGEEGGFARDGGAAPAAGQPRVYEVLTATGASQSLYVEDGSFESFLDDKGRMTVEPSEAASSDALAAASASEIKLYDSTSPFASEHWVLVGLEREDELFSAVHLLSENLLKVFVASIVVGIVVAVLTAWLSSSRLRHLMGEVRAASPEQPISFTPTGIVEVDELSESIEMLGSEVASDSSRLSQILKLSDRSIAAFECNLASSTATYTDGFFDAMGLVLPPGTGEQGAAREGSLGGALPLAAFEQLFQSLRPRYEQEPDGRWIVSDADGRRWVRIVTVESDDRTRVFGLVEDVTDEIATRRRIEHERDHDVLTGLLNRRAFEQAVTERLADDPPAFGVMLMLDLDNLKYINDTYGHDWGDHYIKAAASVIERTFEGEGFFARISGDEFLVFVDRCADADGAYRLFDAFMRALDTSVLEAPDATVLKVRASVGVAFYPEDAVDFSHLREYADFAMYEAKNHRKGALLRFDPKSHERGAFILNNKEDLNRLLDENLIDYHFQPIVDARMGEAVAYEALMRPQLPSIATPDRVLLLARSQSKLYRVEHLTFFGALEAFAKHEDAACAATLFVNSIATQRLSSDDEVELQKRFGPLLRRLVIEITESDYSREMSLYKEGLARRWGARLAIDDFGSGYNGETSLLDYHADFVKLDMGIVSGIDVARDHQDIARNLIGYAHDRGIRVIAEGVETPSELKAVIELGVDYLQGYLIGKPAAQPPSVPADIQELIRTLAGTSC</sequence>
<evidence type="ECO:0000313" key="3">
    <source>
        <dbReference type="EMBL" id="RDB65026.1"/>
    </source>
</evidence>
<dbReference type="InterPro" id="IPR001633">
    <property type="entry name" value="EAL_dom"/>
</dbReference>
<evidence type="ECO:0000259" key="1">
    <source>
        <dbReference type="PROSITE" id="PS50883"/>
    </source>
</evidence>
<dbReference type="GO" id="GO:0071111">
    <property type="term" value="F:cyclic-guanylate-specific phosphodiesterase activity"/>
    <property type="evidence" value="ECO:0007669"/>
    <property type="project" value="InterPro"/>
</dbReference>
<keyword evidence="4" id="KW-1185">Reference proteome</keyword>
<dbReference type="Gene3D" id="3.30.70.270">
    <property type="match status" value="1"/>
</dbReference>
<proteinExistence type="predicted"/>
<gene>
    <name evidence="3" type="ORF">C1877_09630</name>
</gene>
<dbReference type="InterPro" id="IPR029787">
    <property type="entry name" value="Nucleotide_cyclase"/>
</dbReference>
<reference evidence="3 4" key="1">
    <citation type="journal article" date="2018" name="Elife">
        <title>Discovery and characterization of a prevalent human gut bacterial enzyme sufficient for the inactivation of a family of plant toxins.</title>
        <authorList>
            <person name="Koppel N."/>
            <person name="Bisanz J.E."/>
            <person name="Pandelia M.E."/>
            <person name="Turnbaugh P.J."/>
            <person name="Balskus E.P."/>
        </authorList>
    </citation>
    <scope>NUCLEOTIDE SEQUENCE [LARGE SCALE GENOMIC DNA]</scope>
    <source>
        <strain evidence="3 4">3C</strain>
    </source>
</reference>
<organism evidence="3 4">
    <name type="scientific">Gordonibacter pamelaeae</name>
    <dbReference type="NCBI Taxonomy" id="471189"/>
    <lineage>
        <taxon>Bacteria</taxon>
        <taxon>Bacillati</taxon>
        <taxon>Actinomycetota</taxon>
        <taxon>Coriobacteriia</taxon>
        <taxon>Eggerthellales</taxon>
        <taxon>Eggerthellaceae</taxon>
        <taxon>Gordonibacter</taxon>
    </lineage>
</organism>
<dbReference type="CDD" id="cd18773">
    <property type="entry name" value="PDC1_HK_sensor"/>
    <property type="match status" value="1"/>
</dbReference>
<dbReference type="InterPro" id="IPR050706">
    <property type="entry name" value="Cyclic-di-GMP_PDE-like"/>
</dbReference>
<evidence type="ECO:0000259" key="2">
    <source>
        <dbReference type="PROSITE" id="PS50887"/>
    </source>
</evidence>
<dbReference type="PANTHER" id="PTHR33121">
    <property type="entry name" value="CYCLIC DI-GMP PHOSPHODIESTERASE PDEF"/>
    <property type="match status" value="1"/>
</dbReference>
<dbReference type="CDD" id="cd01949">
    <property type="entry name" value="GGDEF"/>
    <property type="match status" value="1"/>
</dbReference>
<dbReference type="OrthoDB" id="23692at2"/>
<dbReference type="SMART" id="SM00267">
    <property type="entry name" value="GGDEF"/>
    <property type="match status" value="1"/>
</dbReference>
<dbReference type="Gene3D" id="3.20.20.450">
    <property type="entry name" value="EAL domain"/>
    <property type="match status" value="1"/>
</dbReference>
<dbReference type="Proteomes" id="UP000254000">
    <property type="component" value="Unassembled WGS sequence"/>
</dbReference>
<dbReference type="SUPFAM" id="SSF55073">
    <property type="entry name" value="Nucleotide cyclase"/>
    <property type="match status" value="1"/>
</dbReference>
<feature type="domain" description="GGDEF" evidence="2">
    <location>
        <begin position="605"/>
        <end position="740"/>
    </location>
</feature>
<dbReference type="Pfam" id="PF00563">
    <property type="entry name" value="EAL"/>
    <property type="match status" value="1"/>
</dbReference>
<accession>A0A369M3I2</accession>
<dbReference type="SMART" id="SM00052">
    <property type="entry name" value="EAL"/>
    <property type="match status" value="1"/>
</dbReference>
<feature type="domain" description="EAL" evidence="1">
    <location>
        <begin position="749"/>
        <end position="995"/>
    </location>
</feature>
<dbReference type="PANTHER" id="PTHR33121:SF70">
    <property type="entry name" value="SIGNALING PROTEIN YKOW"/>
    <property type="match status" value="1"/>
</dbReference>
<dbReference type="Pfam" id="PF00990">
    <property type="entry name" value="GGDEF"/>
    <property type="match status" value="1"/>
</dbReference>
<dbReference type="PROSITE" id="PS50887">
    <property type="entry name" value="GGDEF"/>
    <property type="match status" value="1"/>
</dbReference>